<evidence type="ECO:0000313" key="1">
    <source>
        <dbReference type="EMBL" id="KAA1262043.1"/>
    </source>
</evidence>
<dbReference type="EMBL" id="VRLW01000001">
    <property type="protein sequence ID" value="KAA1262043.1"/>
    <property type="molecule type" value="Genomic_DNA"/>
</dbReference>
<accession>A0A5B1CRN4</accession>
<gene>
    <name evidence="1" type="ORF">LF1_46040</name>
</gene>
<keyword evidence="2" id="KW-1185">Reference proteome</keyword>
<dbReference type="AlphaFoldDB" id="A0A5B1CRN4"/>
<reference evidence="1 2" key="1">
    <citation type="submission" date="2019-08" db="EMBL/GenBank/DDBJ databases">
        <title>Deep-cultivation of Planctomycetes and their phenomic and genomic characterization uncovers novel biology.</title>
        <authorList>
            <person name="Wiegand S."/>
            <person name="Jogler M."/>
            <person name="Boedeker C."/>
            <person name="Pinto D."/>
            <person name="Vollmers J."/>
            <person name="Rivas-Marin E."/>
            <person name="Kohn T."/>
            <person name="Peeters S.H."/>
            <person name="Heuer A."/>
            <person name="Rast P."/>
            <person name="Oberbeckmann S."/>
            <person name="Bunk B."/>
            <person name="Jeske O."/>
            <person name="Meyerdierks A."/>
            <person name="Storesund J.E."/>
            <person name="Kallscheuer N."/>
            <person name="Luecker S."/>
            <person name="Lage O.M."/>
            <person name="Pohl T."/>
            <person name="Merkel B.J."/>
            <person name="Hornburger P."/>
            <person name="Mueller R.-W."/>
            <person name="Bruemmer F."/>
            <person name="Labrenz M."/>
            <person name="Spormann A.M."/>
            <person name="Op Den Camp H."/>
            <person name="Overmann J."/>
            <person name="Amann R."/>
            <person name="Jetten M.S.M."/>
            <person name="Mascher T."/>
            <person name="Medema M.H."/>
            <person name="Devos D.P."/>
            <person name="Kaster A.-K."/>
            <person name="Ovreas L."/>
            <person name="Rohde M."/>
            <person name="Galperin M.Y."/>
            <person name="Jogler C."/>
        </authorList>
    </citation>
    <scope>NUCLEOTIDE SEQUENCE [LARGE SCALE GENOMIC DNA]</scope>
    <source>
        <strain evidence="1 2">LF1</strain>
    </source>
</reference>
<proteinExistence type="predicted"/>
<organism evidence="1 2">
    <name type="scientific">Rubripirellula obstinata</name>
    <dbReference type="NCBI Taxonomy" id="406547"/>
    <lineage>
        <taxon>Bacteria</taxon>
        <taxon>Pseudomonadati</taxon>
        <taxon>Planctomycetota</taxon>
        <taxon>Planctomycetia</taxon>
        <taxon>Pirellulales</taxon>
        <taxon>Pirellulaceae</taxon>
        <taxon>Rubripirellula</taxon>
    </lineage>
</organism>
<comment type="caution">
    <text evidence="1">The sequence shown here is derived from an EMBL/GenBank/DDBJ whole genome shotgun (WGS) entry which is preliminary data.</text>
</comment>
<evidence type="ECO:0000313" key="2">
    <source>
        <dbReference type="Proteomes" id="UP000322699"/>
    </source>
</evidence>
<sequence>MRLPELRRSGLFRPTWARSHGRLHRFTGMTNDRESAQPIFLTSIFLSKSSPQHDRHQTWSQRRLDKKVIDKKKCRRSCVRIREPRPNGTSFKSCLEFRFAFRRQSLREVMRMDVGRNKPLRRSSGNPILIHKTDQCNCRNCAEAACSGLHRLNPGGISYGQVPGIFYGRGICNCISSCLCISLVCRSRPSSSSPDCSILSSSVTPNLNINCSASPIFTST</sequence>
<protein>
    <submittedName>
        <fullName evidence="1">Uncharacterized protein</fullName>
    </submittedName>
</protein>
<name>A0A5B1CRN4_9BACT</name>
<dbReference type="Proteomes" id="UP000322699">
    <property type="component" value="Unassembled WGS sequence"/>
</dbReference>